<accession>A0A4R0QQV8</accession>
<dbReference type="Proteomes" id="UP000291289">
    <property type="component" value="Unassembled WGS sequence"/>
</dbReference>
<dbReference type="AlphaFoldDB" id="A0A4R0QQV8"/>
<protein>
    <recommendedName>
        <fullName evidence="3">SAF domain-containing protein</fullName>
    </recommendedName>
</protein>
<dbReference type="EMBL" id="RXLP01000026">
    <property type="protein sequence ID" value="TCD53718.1"/>
    <property type="molecule type" value="Genomic_DNA"/>
</dbReference>
<evidence type="ECO:0008006" key="3">
    <source>
        <dbReference type="Google" id="ProtNLM"/>
    </source>
</evidence>
<dbReference type="RefSeq" id="WP_165496272.1">
    <property type="nucleotide sequence ID" value="NZ_RXLP01000026.1"/>
</dbReference>
<reference evidence="1 2" key="1">
    <citation type="submission" date="2018-12" db="EMBL/GenBank/DDBJ databases">
        <title>Alloscrdovia theropitheci sp. nov: a novel taxon from the feces of the bleeding-herat monkey (Theropithecus geleda).</title>
        <authorList>
            <person name="Modesto M."/>
        </authorList>
    </citation>
    <scope>NUCLEOTIDE SEQUENCE [LARGE SCALE GENOMIC DNA]</scope>
    <source>
        <strain evidence="1 2">GLDI4/2</strain>
    </source>
</reference>
<sequence>MLLTLSVLRHRHEEVYIVQTTHTIPRGMIIKDSDLRLVTVSSSLDTSAMVTSVHMVSGKLSPITLTQGSFIPQSVIEDVPIVPHGYTSLDVTLASSASSIKIGETISLLTSEETLSSSAVVLHIPQQHRPQQIWDTQNSETSAITLALPAHDAMKVLTAQNNSPIIAVPLSKETGR</sequence>
<gene>
    <name evidence="1" type="ORF">EJ419_07045</name>
</gene>
<dbReference type="CDD" id="cd11614">
    <property type="entry name" value="SAF_CpaB_FlgA_like"/>
    <property type="match status" value="1"/>
</dbReference>
<evidence type="ECO:0000313" key="1">
    <source>
        <dbReference type="EMBL" id="TCD53718.1"/>
    </source>
</evidence>
<evidence type="ECO:0000313" key="2">
    <source>
        <dbReference type="Proteomes" id="UP000291289"/>
    </source>
</evidence>
<name>A0A4R0QQV8_9BIFI</name>
<proteinExistence type="predicted"/>
<comment type="caution">
    <text evidence="1">The sequence shown here is derived from an EMBL/GenBank/DDBJ whole genome shotgun (WGS) entry which is preliminary data.</text>
</comment>
<keyword evidence="2" id="KW-1185">Reference proteome</keyword>
<organism evidence="1 2">
    <name type="scientific">Alloscardovia theropitheci</name>
    <dbReference type="NCBI Taxonomy" id="2496842"/>
    <lineage>
        <taxon>Bacteria</taxon>
        <taxon>Bacillati</taxon>
        <taxon>Actinomycetota</taxon>
        <taxon>Actinomycetes</taxon>
        <taxon>Bifidobacteriales</taxon>
        <taxon>Bifidobacteriaceae</taxon>
        <taxon>Alloscardovia</taxon>
    </lineage>
</organism>